<comment type="caution">
    <text evidence="5">Lacks conserved residue(s) required for the propagation of feature annotation.</text>
</comment>
<dbReference type="GO" id="GO:0007417">
    <property type="term" value="P:central nervous system development"/>
    <property type="evidence" value="ECO:0007669"/>
    <property type="project" value="TreeGrafter"/>
</dbReference>
<proteinExistence type="inferred from homology"/>
<evidence type="ECO:0000256" key="6">
    <source>
        <dbReference type="SAM" id="MobiDB-lite"/>
    </source>
</evidence>
<dbReference type="InterPro" id="IPR008154">
    <property type="entry name" value="Amyloid_glyco_extra"/>
</dbReference>
<dbReference type="Pfam" id="PF02177">
    <property type="entry name" value="APP_N"/>
    <property type="match status" value="1"/>
</dbReference>
<dbReference type="SUPFAM" id="SSF56491">
    <property type="entry name" value="A heparin-binding domain"/>
    <property type="match status" value="1"/>
</dbReference>
<name>A0A226EP92_FOLCA</name>
<dbReference type="EMBL" id="LNIX01000002">
    <property type="protein sequence ID" value="OXA59339.1"/>
    <property type="molecule type" value="Genomic_DNA"/>
</dbReference>
<evidence type="ECO:0000259" key="8">
    <source>
        <dbReference type="PROSITE" id="PS51869"/>
    </source>
</evidence>
<feature type="compositionally biased region" description="Acidic residues" evidence="6">
    <location>
        <begin position="140"/>
        <end position="163"/>
    </location>
</feature>
<comment type="caution">
    <text evidence="9">The sequence shown here is derived from an EMBL/GenBank/DDBJ whole genome shotgun (WGS) entry which is preliminary data.</text>
</comment>
<reference evidence="9 10" key="1">
    <citation type="submission" date="2015-12" db="EMBL/GenBank/DDBJ databases">
        <title>The genome of Folsomia candida.</title>
        <authorList>
            <person name="Faddeeva A."/>
            <person name="Derks M.F."/>
            <person name="Anvar Y."/>
            <person name="Smit S."/>
            <person name="Van Straalen N."/>
            <person name="Roelofs D."/>
        </authorList>
    </citation>
    <scope>NUCLEOTIDE SEQUENCE [LARGE SCALE GENOMIC DNA]</scope>
    <source>
        <strain evidence="9 10">VU population</strain>
        <tissue evidence="9">Whole body</tissue>
    </source>
</reference>
<feature type="signal peptide" evidence="7">
    <location>
        <begin position="1"/>
        <end position="18"/>
    </location>
</feature>
<evidence type="ECO:0000256" key="2">
    <source>
        <dbReference type="ARBA" id="ARBA00022692"/>
    </source>
</evidence>
<keyword evidence="7" id="KW-0732">Signal</keyword>
<keyword evidence="3" id="KW-1133">Transmembrane helix</keyword>
<accession>A0A226EP92</accession>
<dbReference type="PANTHER" id="PTHR23103:SF15">
    <property type="entry name" value="AMYLOID-BETA-LIKE PROTEIN"/>
    <property type="match status" value="1"/>
</dbReference>
<dbReference type="AlphaFoldDB" id="A0A226EP92"/>
<dbReference type="Proteomes" id="UP000198287">
    <property type="component" value="Unassembled WGS sequence"/>
</dbReference>
<evidence type="ECO:0000313" key="9">
    <source>
        <dbReference type="EMBL" id="OXA59339.1"/>
    </source>
</evidence>
<feature type="domain" description="E1" evidence="8">
    <location>
        <begin position="28"/>
        <end position="121"/>
    </location>
</feature>
<feature type="region of interest" description="CuBD subdomain" evidence="5">
    <location>
        <begin position="111"/>
        <end position="121"/>
    </location>
</feature>
<dbReference type="InterPro" id="IPR015849">
    <property type="entry name" value="Amyloid_glyco_heparin-bd"/>
</dbReference>
<keyword evidence="2" id="KW-0812">Transmembrane</keyword>
<dbReference type="PROSITE" id="PS51869">
    <property type="entry name" value="APP_E1"/>
    <property type="match status" value="1"/>
</dbReference>
<evidence type="ECO:0000256" key="5">
    <source>
        <dbReference type="PROSITE-ProRule" id="PRU01217"/>
    </source>
</evidence>
<evidence type="ECO:0000256" key="3">
    <source>
        <dbReference type="ARBA" id="ARBA00022989"/>
    </source>
</evidence>
<feature type="region of interest" description="GFLD subdomain" evidence="5">
    <location>
        <begin position="28"/>
        <end position="111"/>
    </location>
</feature>
<dbReference type="InterPro" id="IPR019744">
    <property type="entry name" value="APP_CUBD_CS"/>
</dbReference>
<feature type="chain" id="PRO_5012375458" evidence="7">
    <location>
        <begin position="19"/>
        <end position="188"/>
    </location>
</feature>
<keyword evidence="4" id="KW-0472">Membrane</keyword>
<comment type="similarity">
    <text evidence="5">Belongs to the APP family.</text>
</comment>
<protein>
    <submittedName>
        <fullName evidence="9">Beta-amyloid-like protein</fullName>
    </submittedName>
</protein>
<dbReference type="STRING" id="158441.A0A226EP92"/>
<evidence type="ECO:0000256" key="4">
    <source>
        <dbReference type="ARBA" id="ARBA00023136"/>
    </source>
</evidence>
<dbReference type="PROSITE" id="PS00319">
    <property type="entry name" value="APP_CUBD"/>
    <property type="match status" value="1"/>
</dbReference>
<evidence type="ECO:0000256" key="7">
    <source>
        <dbReference type="SAM" id="SignalP"/>
    </source>
</evidence>
<dbReference type="GO" id="GO:0016020">
    <property type="term" value="C:membrane"/>
    <property type="evidence" value="ECO:0007669"/>
    <property type="project" value="UniProtKB-SubCell"/>
</dbReference>
<comment type="subcellular location">
    <subcellularLocation>
        <location evidence="1">Membrane</location>
        <topology evidence="1">Single-pass type I membrane protein</topology>
    </subcellularLocation>
</comment>
<organism evidence="9 10">
    <name type="scientific">Folsomia candida</name>
    <name type="common">Springtail</name>
    <dbReference type="NCBI Taxonomy" id="158441"/>
    <lineage>
        <taxon>Eukaryota</taxon>
        <taxon>Metazoa</taxon>
        <taxon>Ecdysozoa</taxon>
        <taxon>Arthropoda</taxon>
        <taxon>Hexapoda</taxon>
        <taxon>Collembola</taxon>
        <taxon>Entomobryomorpha</taxon>
        <taxon>Isotomoidea</taxon>
        <taxon>Isotomidae</taxon>
        <taxon>Proisotominae</taxon>
        <taxon>Folsomia</taxon>
    </lineage>
</organism>
<dbReference type="GO" id="GO:0008201">
    <property type="term" value="F:heparin binding"/>
    <property type="evidence" value="ECO:0007669"/>
    <property type="project" value="UniProtKB-UniRule"/>
</dbReference>
<dbReference type="InterPro" id="IPR008155">
    <property type="entry name" value="Amyloid_glyco"/>
</dbReference>
<dbReference type="PANTHER" id="PTHR23103">
    <property type="entry name" value="ALZHEIMER'S DISEASE BETA-AMYLOID RELATED"/>
    <property type="match status" value="1"/>
</dbReference>
<dbReference type="PROSITE" id="PS51257">
    <property type="entry name" value="PROKAR_LIPOPROTEIN"/>
    <property type="match status" value="1"/>
</dbReference>
<dbReference type="OrthoDB" id="6147836at2759"/>
<feature type="region of interest" description="Disordered" evidence="6">
    <location>
        <begin position="135"/>
        <end position="163"/>
    </location>
</feature>
<sequence>MKLLTAVVLVVVMGTCSCDNNNNVKGGKISEPMIATTCPLPTPTSPQDPTSTYLLQYTPDSTTFLPTPDSTPGCITDKLEILKQCQKLYPTKDITNIVENNAKKLGSVCKKVGVEFVCCPPEHVAMETTNKKLDTKLDNYEDYQDNEEEDEEDEDEEEDDDYYFDEGEGFHGDFLMFPWGVFLISMAI</sequence>
<dbReference type="GO" id="GO:0007409">
    <property type="term" value="P:axonogenesis"/>
    <property type="evidence" value="ECO:0007669"/>
    <property type="project" value="TreeGrafter"/>
</dbReference>
<dbReference type="Gene3D" id="3.90.570.10">
    <property type="entry name" value="Amyloidogenic glycoprotein, heparin-binding domain"/>
    <property type="match status" value="1"/>
</dbReference>
<keyword evidence="10" id="KW-1185">Reference proteome</keyword>
<evidence type="ECO:0000256" key="1">
    <source>
        <dbReference type="ARBA" id="ARBA00004479"/>
    </source>
</evidence>
<dbReference type="InterPro" id="IPR036454">
    <property type="entry name" value="Amyloid_glyco_heparin-bd_sf"/>
</dbReference>
<evidence type="ECO:0000313" key="10">
    <source>
        <dbReference type="Proteomes" id="UP000198287"/>
    </source>
</evidence>
<gene>
    <name evidence="9" type="ORF">Fcan01_05576</name>
</gene>